<dbReference type="EMBL" id="JAEOAH010000037">
    <property type="protein sequence ID" value="MBK3496675.1"/>
    <property type="molecule type" value="Genomic_DNA"/>
</dbReference>
<reference evidence="1 2" key="1">
    <citation type="submission" date="2020-12" db="EMBL/GenBank/DDBJ databases">
        <title>YIM B01967 draft genome.</title>
        <authorList>
            <person name="Yan X."/>
        </authorList>
    </citation>
    <scope>NUCLEOTIDE SEQUENCE [LARGE SCALE GENOMIC DNA]</scope>
    <source>
        <strain evidence="1 2">YIM B01967</strain>
    </source>
</reference>
<dbReference type="RefSeq" id="WP_200750071.1">
    <property type="nucleotide sequence ID" value="NZ_JAEOAH010000037.1"/>
</dbReference>
<keyword evidence="2" id="KW-1185">Reference proteome</keyword>
<organism evidence="1 2">
    <name type="scientific">Viridibacillus soli</name>
    <dbReference type="NCBI Taxonomy" id="2798301"/>
    <lineage>
        <taxon>Bacteria</taxon>
        <taxon>Bacillati</taxon>
        <taxon>Bacillota</taxon>
        <taxon>Bacilli</taxon>
        <taxon>Bacillales</taxon>
        <taxon>Caryophanaceae</taxon>
        <taxon>Viridibacillus</taxon>
    </lineage>
</organism>
<accession>A0ABS1HB86</accession>
<gene>
    <name evidence="1" type="ORF">JFL43_17770</name>
</gene>
<proteinExistence type="predicted"/>
<comment type="caution">
    <text evidence="1">The sequence shown here is derived from an EMBL/GenBank/DDBJ whole genome shotgun (WGS) entry which is preliminary data.</text>
</comment>
<sequence length="483" mass="55469">MIELAMKLKKYLIGQPSIVIKEDELMEDIIEIVDAHNDVNYGYIEVSEDKELTTVNIDFDELMENSDIEQEELKELEIDEILHITDSFVKDFGREVVQLSKLIEIGEGEYLVIYEVMDKKLKLPLPNSGAVIEINQYGTVTSATLFQEYYQLTYPKVEVTEDEARGVLCKETLVALGIEENDEQGEFELVYQPIRDYMGVTVDGKVQRASVLFKDTELEQFTVPPVEVTTTLPKLLGATDQYVLREEDGNLFWYVAEDLDDEGDDAKAVIEVLHFDDEGASYESNVGWDTESKEELAFAKLKENALQFLEIIAGDIHDKYKLEDQVVFSEDMEEFEADEDDFFDEDEYDDEGEHEEEYEEEPTTMFTFIPYFKEYKLEAYTILIEVGVHTGIIRSCLYSILDIDSIREINTTPTITLAEADAIYKKDLQMKLARFEKTDEDDDEVTIYSLNYFIDFSGESGAIEKINATTGEITYIQSDIIRG</sequence>
<evidence type="ECO:0000313" key="1">
    <source>
        <dbReference type="EMBL" id="MBK3496675.1"/>
    </source>
</evidence>
<protein>
    <recommendedName>
        <fullName evidence="3">PepSY domain-containing protein</fullName>
    </recommendedName>
</protein>
<evidence type="ECO:0000313" key="2">
    <source>
        <dbReference type="Proteomes" id="UP000618943"/>
    </source>
</evidence>
<dbReference type="Proteomes" id="UP000618943">
    <property type="component" value="Unassembled WGS sequence"/>
</dbReference>
<evidence type="ECO:0008006" key="3">
    <source>
        <dbReference type="Google" id="ProtNLM"/>
    </source>
</evidence>
<name>A0ABS1HB86_9BACL</name>